<keyword evidence="1" id="KW-0175">Coiled coil</keyword>
<feature type="compositionally biased region" description="Polar residues" evidence="2">
    <location>
        <begin position="269"/>
        <end position="281"/>
    </location>
</feature>
<dbReference type="Proteomes" id="UP001318040">
    <property type="component" value="Chromosome 17"/>
</dbReference>
<dbReference type="AlphaFoldDB" id="A0AAJ7T5G1"/>
<protein>
    <submittedName>
        <fullName evidence="4">Rho guanine nucleotide exchange factor 33</fullName>
    </submittedName>
</protein>
<feature type="region of interest" description="Disordered" evidence="2">
    <location>
        <begin position="448"/>
        <end position="497"/>
    </location>
</feature>
<evidence type="ECO:0000313" key="3">
    <source>
        <dbReference type="Proteomes" id="UP001318040"/>
    </source>
</evidence>
<feature type="region of interest" description="Disordered" evidence="2">
    <location>
        <begin position="171"/>
        <end position="214"/>
    </location>
</feature>
<dbReference type="InterPro" id="IPR042849">
    <property type="entry name" value="ARHGEF33"/>
</dbReference>
<dbReference type="CTD" id="100271715"/>
<feature type="compositionally biased region" description="Low complexity" evidence="2">
    <location>
        <begin position="205"/>
        <end position="214"/>
    </location>
</feature>
<evidence type="ECO:0000313" key="4">
    <source>
        <dbReference type="RefSeq" id="XP_032811663.1"/>
    </source>
</evidence>
<dbReference type="KEGG" id="pmrn:116943166"/>
<feature type="coiled-coil region" evidence="1">
    <location>
        <begin position="111"/>
        <end position="138"/>
    </location>
</feature>
<feature type="region of interest" description="Disordered" evidence="2">
    <location>
        <begin position="239"/>
        <end position="403"/>
    </location>
</feature>
<reference evidence="4" key="1">
    <citation type="submission" date="2025-08" db="UniProtKB">
        <authorList>
            <consortium name="RefSeq"/>
        </authorList>
    </citation>
    <scope>IDENTIFICATION</scope>
    <source>
        <tissue evidence="4">Sperm</tissue>
    </source>
</reference>
<dbReference type="PANTHER" id="PTHR46944">
    <property type="entry name" value="RHO GUANINE NUCLEOTIDE EXCHANGE FACTOR 33"/>
    <property type="match status" value="1"/>
</dbReference>
<keyword evidence="3" id="KW-1185">Reference proteome</keyword>
<evidence type="ECO:0000256" key="1">
    <source>
        <dbReference type="SAM" id="Coils"/>
    </source>
</evidence>
<organism evidence="3 4">
    <name type="scientific">Petromyzon marinus</name>
    <name type="common">Sea lamprey</name>
    <dbReference type="NCBI Taxonomy" id="7757"/>
    <lineage>
        <taxon>Eukaryota</taxon>
        <taxon>Metazoa</taxon>
        <taxon>Chordata</taxon>
        <taxon>Craniata</taxon>
        <taxon>Vertebrata</taxon>
        <taxon>Cyclostomata</taxon>
        <taxon>Hyperoartia</taxon>
        <taxon>Petromyzontiformes</taxon>
        <taxon>Petromyzontidae</taxon>
        <taxon>Petromyzon</taxon>
    </lineage>
</organism>
<feature type="compositionally biased region" description="Low complexity" evidence="2">
    <location>
        <begin position="327"/>
        <end position="361"/>
    </location>
</feature>
<dbReference type="RefSeq" id="XP_032811663.1">
    <property type="nucleotide sequence ID" value="XM_032955772.1"/>
</dbReference>
<evidence type="ECO:0000256" key="2">
    <source>
        <dbReference type="SAM" id="MobiDB-lite"/>
    </source>
</evidence>
<proteinExistence type="predicted"/>
<accession>A0AAJ7T5G1</accession>
<dbReference type="PANTHER" id="PTHR46944:SF1">
    <property type="entry name" value="RHO GUANINE NUCLEOTIDE EXCHANGE FACTOR 33"/>
    <property type="match status" value="1"/>
</dbReference>
<gene>
    <name evidence="4" type="primary">ARHGEF33</name>
</gene>
<feature type="compositionally biased region" description="Polar residues" evidence="2">
    <location>
        <begin position="177"/>
        <end position="195"/>
    </location>
</feature>
<sequence>MFIYLFNNNYYSMTARLLIWTKGGVVDKLTAAPRREMATEVIQEDDLAAHITQLHTLVSELKEGFTGAVQELARIQYGDSYLEERIERDRAECAQQTQQLKELLLGLKDELADVAVQLRKVSERQASLEQQVEALASERSCAPAQRQTPVTRRALFAGAVAAAAAASAAAAAPELSPRSSCSSTDALPSVSSEVTADSGVHSEEPGSLSSSSASQACRSTKNFKQHQVALPYEGGETCKTRAAEKTRTRHRHTAVSRSKERTQPAREPNSASANGCGNPTESRAFLLASSRVGARTPTRMLPGDRSNGGTGAKRPQDEADDDDSMRDASILDFQSDDASSTSSLEATSARPARAAVSPPRADYGVLGDGDGTDGESTRRLRFPAEVTSRRRPPPPRNGDLAGRLSRCGVSEEDILARLESDHGYAQSRFARSLARSRTTENVSMCVADVDPDPVGQRAPDGRGCAADGGDGAALAATPTRGGKSQQRPARNDDGRFGLRDSLRKLFNKKSSTVRFADPPVSRPRSNTPSRALGIGNLRIEDFLDCGEPCSAV</sequence>
<name>A0AAJ7T5G1_PETMA</name>